<dbReference type="RefSeq" id="WP_377605864.1">
    <property type="nucleotide sequence ID" value="NZ_JBHUME010000013.1"/>
</dbReference>
<name>A0ABW5PJK5_9BACL</name>
<sequence length="425" mass="46845">MKLQYLVGNDIGNSEQDIYVSGKLIRQPNVFAVYGQNPWNDDDLDVQKNLKNIYENLAVSIVSPVLRTGLYLVGRYALKTVGENVTSLYVKGNNAKSDQDVPYVTTFAAIAARAVEEAYAEGKSPETLEVEVDMAAALPVKQHTPANVDKMKEKFMNGTHSVTVHLGRTKQVEVKIKFAYVHILQEGTPPVFALQMDKDGNWRTGSYEGGTATDLFAEFANTYKLDGEVDGSLLDGNSILHLDLGDGTSDTPFTRGDLVDKDFCSGINHGVGHAIGDAIDDLLSLAPHAFNSISRQQYSDILRSQFTQKPHKFISEALQAFRPHIENQVTQIIKHISDQVLKIGANDIDILAVYGGGSILMRDYLEPKLLELAERNRFKLLYVPAQYAVTLNAEGLDFFVRSDIYTSLKNAAVGVTKKQIAAAKE</sequence>
<evidence type="ECO:0000313" key="1">
    <source>
        <dbReference type="EMBL" id="MFD2614705.1"/>
    </source>
</evidence>
<organism evidence="1 2">
    <name type="scientific">Paenibacillus gansuensis</name>
    <dbReference type="NCBI Taxonomy" id="306542"/>
    <lineage>
        <taxon>Bacteria</taxon>
        <taxon>Bacillati</taxon>
        <taxon>Bacillota</taxon>
        <taxon>Bacilli</taxon>
        <taxon>Bacillales</taxon>
        <taxon>Paenibacillaceae</taxon>
        <taxon>Paenibacillus</taxon>
    </lineage>
</organism>
<keyword evidence="2" id="KW-1185">Reference proteome</keyword>
<protein>
    <recommendedName>
        <fullName evidence="3">Actin-like protein N-terminal domain-containing protein</fullName>
    </recommendedName>
</protein>
<dbReference type="CDD" id="cd24023">
    <property type="entry name" value="ASKHA_NBD_ParM_Alp7A-like"/>
    <property type="match status" value="1"/>
</dbReference>
<dbReference type="SUPFAM" id="SSF53067">
    <property type="entry name" value="Actin-like ATPase domain"/>
    <property type="match status" value="1"/>
</dbReference>
<evidence type="ECO:0000313" key="2">
    <source>
        <dbReference type="Proteomes" id="UP001597541"/>
    </source>
</evidence>
<reference evidence="2" key="1">
    <citation type="journal article" date="2019" name="Int. J. Syst. Evol. Microbiol.">
        <title>The Global Catalogue of Microorganisms (GCM) 10K type strain sequencing project: providing services to taxonomists for standard genome sequencing and annotation.</title>
        <authorList>
            <consortium name="The Broad Institute Genomics Platform"/>
            <consortium name="The Broad Institute Genome Sequencing Center for Infectious Disease"/>
            <person name="Wu L."/>
            <person name="Ma J."/>
        </authorList>
    </citation>
    <scope>NUCLEOTIDE SEQUENCE [LARGE SCALE GENOMIC DNA]</scope>
    <source>
        <strain evidence="2">KCTC 3950</strain>
    </source>
</reference>
<comment type="caution">
    <text evidence="1">The sequence shown here is derived from an EMBL/GenBank/DDBJ whole genome shotgun (WGS) entry which is preliminary data.</text>
</comment>
<gene>
    <name evidence="1" type="ORF">ACFSUF_20025</name>
</gene>
<dbReference type="Gene3D" id="3.30.420.40">
    <property type="match status" value="2"/>
</dbReference>
<dbReference type="Proteomes" id="UP001597541">
    <property type="component" value="Unassembled WGS sequence"/>
</dbReference>
<proteinExistence type="predicted"/>
<accession>A0ABW5PJK5</accession>
<dbReference type="InterPro" id="IPR043129">
    <property type="entry name" value="ATPase_NBD"/>
</dbReference>
<dbReference type="EMBL" id="JBHUME010000013">
    <property type="protein sequence ID" value="MFD2614705.1"/>
    <property type="molecule type" value="Genomic_DNA"/>
</dbReference>
<evidence type="ECO:0008006" key="3">
    <source>
        <dbReference type="Google" id="ProtNLM"/>
    </source>
</evidence>